<keyword evidence="3" id="KW-1185">Reference proteome</keyword>
<dbReference type="Pfam" id="PF00359">
    <property type="entry name" value="PTS_EIIA_2"/>
    <property type="match status" value="1"/>
</dbReference>
<accession>A0A1T4KNP8</accession>
<dbReference type="SUPFAM" id="SSF55804">
    <property type="entry name" value="Phoshotransferase/anion transport protein"/>
    <property type="match status" value="1"/>
</dbReference>
<feature type="domain" description="PTS EIIA type-2" evidence="1">
    <location>
        <begin position="7"/>
        <end position="151"/>
    </location>
</feature>
<evidence type="ECO:0000313" key="2">
    <source>
        <dbReference type="EMBL" id="SJZ43988.1"/>
    </source>
</evidence>
<dbReference type="Proteomes" id="UP000190423">
    <property type="component" value="Unassembled WGS sequence"/>
</dbReference>
<dbReference type="GeneID" id="78316554"/>
<name>A0A1T4KNP8_TREPO</name>
<dbReference type="GO" id="GO:0030295">
    <property type="term" value="F:protein kinase activator activity"/>
    <property type="evidence" value="ECO:0007669"/>
    <property type="project" value="TreeGrafter"/>
</dbReference>
<dbReference type="PANTHER" id="PTHR47738">
    <property type="entry name" value="PTS SYSTEM FRUCTOSE-LIKE EIIA COMPONENT-RELATED"/>
    <property type="match status" value="1"/>
</dbReference>
<dbReference type="PANTHER" id="PTHR47738:SF1">
    <property type="entry name" value="NITROGEN REGULATORY PROTEIN"/>
    <property type="match status" value="1"/>
</dbReference>
<dbReference type="CDD" id="cd00211">
    <property type="entry name" value="PTS_IIA_fru"/>
    <property type="match status" value="1"/>
</dbReference>
<dbReference type="RefSeq" id="WP_159446169.1">
    <property type="nucleotide sequence ID" value="NZ_FUWG01000008.1"/>
</dbReference>
<dbReference type="InterPro" id="IPR051541">
    <property type="entry name" value="PTS_SugarTrans_NitroReg"/>
</dbReference>
<dbReference type="PROSITE" id="PS00372">
    <property type="entry name" value="PTS_EIIA_TYPE_2_HIS"/>
    <property type="match status" value="1"/>
</dbReference>
<dbReference type="OrthoDB" id="95460at2"/>
<protein>
    <submittedName>
        <fullName evidence="2">PTS system, nitrogen regulatory IIA component</fullName>
    </submittedName>
</protein>
<dbReference type="AlphaFoldDB" id="A0A1T4KNP8"/>
<evidence type="ECO:0000259" key="1">
    <source>
        <dbReference type="PROSITE" id="PS51094"/>
    </source>
</evidence>
<dbReference type="InterPro" id="IPR002178">
    <property type="entry name" value="PTS_EIIA_type-2_dom"/>
</dbReference>
<dbReference type="EMBL" id="FUWG01000008">
    <property type="protein sequence ID" value="SJZ43988.1"/>
    <property type="molecule type" value="Genomic_DNA"/>
</dbReference>
<sequence length="152" mass="17020">MEKNLSILIKKGGVFYGVEGTSPDKIFKAVTEQMDLPVKSDADVIYNALCAREAIMTTAVGNGIALPHARTPVIKNEEDQRVCVVYLKEPIDMKAPDNIKVFVMFIILTQNPQTHLQTLSSLVSLFKNAEFRKLLESHASEEDLLRAIERMD</sequence>
<organism evidence="2 3">
    <name type="scientific">Treponema porcinum</name>
    <dbReference type="NCBI Taxonomy" id="261392"/>
    <lineage>
        <taxon>Bacteria</taxon>
        <taxon>Pseudomonadati</taxon>
        <taxon>Spirochaetota</taxon>
        <taxon>Spirochaetia</taxon>
        <taxon>Spirochaetales</taxon>
        <taxon>Treponemataceae</taxon>
        <taxon>Treponema</taxon>
    </lineage>
</organism>
<evidence type="ECO:0000313" key="3">
    <source>
        <dbReference type="Proteomes" id="UP000190423"/>
    </source>
</evidence>
<dbReference type="InterPro" id="IPR016152">
    <property type="entry name" value="PTrfase/Anion_transptr"/>
</dbReference>
<reference evidence="2 3" key="1">
    <citation type="submission" date="2017-02" db="EMBL/GenBank/DDBJ databases">
        <authorList>
            <person name="Peterson S.W."/>
        </authorList>
    </citation>
    <scope>NUCLEOTIDE SEQUENCE [LARGE SCALE GENOMIC DNA]</scope>
    <source>
        <strain evidence="2 3">ATCC BAA-908</strain>
    </source>
</reference>
<dbReference type="STRING" id="261392.SAMN02745149_01255"/>
<dbReference type="PROSITE" id="PS51094">
    <property type="entry name" value="PTS_EIIA_TYPE_2"/>
    <property type="match status" value="1"/>
</dbReference>
<proteinExistence type="predicted"/>
<dbReference type="Gene3D" id="3.40.930.10">
    <property type="entry name" value="Mannitol-specific EII, Chain A"/>
    <property type="match status" value="1"/>
</dbReference>
<gene>
    <name evidence="2" type="ORF">SAMN02745149_01255</name>
</gene>